<keyword evidence="2" id="KW-1185">Reference proteome</keyword>
<organism evidence="1 2">
    <name type="scientific">Sulfobacillus harzensis</name>
    <dbReference type="NCBI Taxonomy" id="2729629"/>
    <lineage>
        <taxon>Bacteria</taxon>
        <taxon>Bacillati</taxon>
        <taxon>Bacillota</taxon>
        <taxon>Clostridia</taxon>
        <taxon>Eubacteriales</taxon>
        <taxon>Clostridiales Family XVII. Incertae Sedis</taxon>
        <taxon>Sulfobacillus</taxon>
    </lineage>
</organism>
<name>A0A7Y0L405_9FIRM</name>
<evidence type="ECO:0000313" key="1">
    <source>
        <dbReference type="EMBL" id="NMP22522.1"/>
    </source>
</evidence>
<protein>
    <submittedName>
        <fullName evidence="1">Uncharacterized protein</fullName>
    </submittedName>
</protein>
<evidence type="ECO:0000313" key="2">
    <source>
        <dbReference type="Proteomes" id="UP000533476"/>
    </source>
</evidence>
<dbReference type="EMBL" id="JABBVZ010000025">
    <property type="protein sequence ID" value="NMP22522.1"/>
    <property type="molecule type" value="Genomic_DNA"/>
</dbReference>
<dbReference type="Proteomes" id="UP000533476">
    <property type="component" value="Unassembled WGS sequence"/>
</dbReference>
<accession>A0A7Y0L405</accession>
<gene>
    <name evidence="1" type="ORF">HIJ39_09175</name>
</gene>
<comment type="caution">
    <text evidence="1">The sequence shown here is derived from an EMBL/GenBank/DDBJ whole genome shotgun (WGS) entry which is preliminary data.</text>
</comment>
<dbReference type="AlphaFoldDB" id="A0A7Y0L405"/>
<dbReference type="RefSeq" id="WP_169098924.1">
    <property type="nucleotide sequence ID" value="NZ_JABBVZ010000025.1"/>
</dbReference>
<proteinExistence type="predicted"/>
<reference evidence="1 2" key="1">
    <citation type="submission" date="2020-04" db="EMBL/GenBank/DDBJ databases">
        <authorList>
            <person name="Zhang R."/>
            <person name="Schippers A."/>
        </authorList>
    </citation>
    <scope>NUCLEOTIDE SEQUENCE [LARGE SCALE GENOMIC DNA]</scope>
    <source>
        <strain evidence="1 2">DSM 109850</strain>
    </source>
</reference>
<sequence>MVFAEERSQIRTGHGPRVMATLRNRAVSLLRLHGHPNLAQATRQYHADRNQALRVIGA</sequence>